<organism evidence="1">
    <name type="scientific">Pseudomonas fluorescens (strain Q2-87)</name>
    <dbReference type="NCBI Taxonomy" id="1038922"/>
    <lineage>
        <taxon>Bacteria</taxon>
        <taxon>Pseudomonadati</taxon>
        <taxon>Pseudomonadota</taxon>
        <taxon>Gammaproteobacteria</taxon>
        <taxon>Pseudomonadales</taxon>
        <taxon>Pseudomonadaceae</taxon>
        <taxon>Pseudomonas</taxon>
    </lineage>
</organism>
<sequence>MTDLAVEGRIHELELLSLEGGLYVLRARLHSGLRTLLDESGKTMQVRSTTHLRELLRPVPRLPCTLVQQVVHDEMCGQPEGLIEPLRIPLFLDEPW</sequence>
<name>J2EPT9_PSEFQ</name>
<dbReference type="eggNOG" id="ENOG5032XHQ">
    <property type="taxonomic scope" value="Bacteria"/>
</dbReference>
<protein>
    <recommendedName>
        <fullName evidence="2">Metal ABC transporter ATPase</fullName>
    </recommendedName>
</protein>
<dbReference type="Proteomes" id="UP000007289">
    <property type="component" value="Chromosome"/>
</dbReference>
<dbReference type="Pfam" id="PF20090">
    <property type="entry name" value="DUF6482"/>
    <property type="match status" value="1"/>
</dbReference>
<dbReference type="AlphaFoldDB" id="J2EPT9"/>
<reference evidence="1" key="1">
    <citation type="journal article" date="2012" name="PLoS Genet.">
        <title>Comparative Genomics of Plant-Associated Pseudomonas spp.: Insights into Diversity and Inheritance of Traits Involved in Multitrophic Interactions.</title>
        <authorList>
            <person name="Loper J.E."/>
            <person name="Hassan K.A."/>
            <person name="Mavrodi D.V."/>
            <person name="Davis E.W.II."/>
            <person name="Lim C.K."/>
            <person name="Shaffer B.T."/>
            <person name="Elbourne L.D."/>
            <person name="Stockwell V.O."/>
            <person name="Hartney S.L."/>
            <person name="Breakwell K."/>
            <person name="Henkels M.D."/>
            <person name="Tetu S.G."/>
            <person name="Rangel L.I."/>
            <person name="Kidarsa T.A."/>
            <person name="Wilson N.L."/>
            <person name="van de Mortel J.E."/>
            <person name="Song C."/>
            <person name="Blumhagen R."/>
            <person name="Radune D."/>
            <person name="Hostetler J.B."/>
            <person name="Brinkac L.M."/>
            <person name="Durkin A.S."/>
            <person name="Kluepfel D.A."/>
            <person name="Wechter W.P."/>
            <person name="Anderson A.J."/>
            <person name="Kim Y.C."/>
            <person name="Pierson L.S.III."/>
            <person name="Pierson E.A."/>
            <person name="Lindow S.E."/>
            <person name="Kobayashi D.Y."/>
            <person name="Raaijmakers J.M."/>
            <person name="Weller D.M."/>
            <person name="Thomashow L.S."/>
            <person name="Allen A.E."/>
            <person name="Paulsen I.T."/>
        </authorList>
    </citation>
    <scope>NUCLEOTIDE SEQUENCE [LARGE SCALE GENOMIC DNA]</scope>
    <source>
        <strain evidence="1">Q2-87</strain>
    </source>
</reference>
<dbReference type="EMBL" id="AGBM01000001">
    <property type="protein sequence ID" value="EJL05685.1"/>
    <property type="molecule type" value="Genomic_DNA"/>
</dbReference>
<dbReference type="InterPro" id="IPR045508">
    <property type="entry name" value="DUF6482"/>
</dbReference>
<evidence type="ECO:0000313" key="1">
    <source>
        <dbReference type="EMBL" id="EJL05685.1"/>
    </source>
</evidence>
<accession>J2EPT9</accession>
<dbReference type="HOGENOM" id="CLU_159999_2_0_6"/>
<evidence type="ECO:0008006" key="2">
    <source>
        <dbReference type="Google" id="ProtNLM"/>
    </source>
</evidence>
<proteinExistence type="predicted"/>
<gene>
    <name evidence="1" type="ORF">PflQ2_3050</name>
</gene>
<dbReference type="PATRIC" id="fig|1038922.3.peg.2462"/>
<comment type="caution">
    <text evidence="1">The sequence shown here is derived from an EMBL/GenBank/DDBJ whole genome shotgun (WGS) entry which is preliminary data.</text>
</comment>